<dbReference type="SUPFAM" id="SSF51735">
    <property type="entry name" value="NAD(P)-binding Rossmann-fold domains"/>
    <property type="match status" value="1"/>
</dbReference>
<dbReference type="Pfam" id="PF09130">
    <property type="entry name" value="DUF1932"/>
    <property type="match status" value="1"/>
</dbReference>
<feature type="domain" description="6-phosphogluconate dehydrogenase NADP-binding" evidence="2">
    <location>
        <begin position="7"/>
        <end position="134"/>
    </location>
</feature>
<dbReference type="GO" id="GO:0000785">
    <property type="term" value="C:chromatin"/>
    <property type="evidence" value="ECO:0007669"/>
    <property type="project" value="TreeGrafter"/>
</dbReference>
<dbReference type="GO" id="GO:0050661">
    <property type="term" value="F:NADP binding"/>
    <property type="evidence" value="ECO:0007669"/>
    <property type="project" value="InterPro"/>
</dbReference>
<dbReference type="PANTHER" id="PTHR43580:SF2">
    <property type="entry name" value="CYTOKINE-LIKE NUCLEAR FACTOR N-PAC"/>
    <property type="match status" value="1"/>
</dbReference>
<comment type="similarity">
    <text evidence="1">Belongs to the HIBADH-related family. NP60 subfamily.</text>
</comment>
<name>A0A9P7Z8R2_9HELO</name>
<evidence type="ECO:0000259" key="2">
    <source>
        <dbReference type="Pfam" id="PF03446"/>
    </source>
</evidence>
<dbReference type="GO" id="GO:0031491">
    <property type="term" value="F:nucleosome binding"/>
    <property type="evidence" value="ECO:0007669"/>
    <property type="project" value="TreeGrafter"/>
</dbReference>
<reference evidence="4" key="1">
    <citation type="journal article" date="2021" name="IMA Fungus">
        <title>Genomic characterization of three marine fungi, including Emericellopsis atlantica sp. nov. with signatures of a generalist lifestyle and marine biomass degradation.</title>
        <authorList>
            <person name="Hagestad O.C."/>
            <person name="Hou L."/>
            <person name="Andersen J.H."/>
            <person name="Hansen E.H."/>
            <person name="Altermark B."/>
            <person name="Li C."/>
            <person name="Kuhnert E."/>
            <person name="Cox R.J."/>
            <person name="Crous P.W."/>
            <person name="Spatafora J.W."/>
            <person name="Lail K."/>
            <person name="Amirebrahimi M."/>
            <person name="Lipzen A."/>
            <person name="Pangilinan J."/>
            <person name="Andreopoulos W."/>
            <person name="Hayes R.D."/>
            <person name="Ng V."/>
            <person name="Grigoriev I.V."/>
            <person name="Jackson S.A."/>
            <person name="Sutton T.D.S."/>
            <person name="Dobson A.D.W."/>
            <person name="Rama T."/>
        </authorList>
    </citation>
    <scope>NUCLEOTIDE SEQUENCE</scope>
    <source>
        <strain evidence="4">TRa3180A</strain>
    </source>
</reference>
<evidence type="ECO:0000259" key="3">
    <source>
        <dbReference type="Pfam" id="PF09130"/>
    </source>
</evidence>
<dbReference type="InterPro" id="IPR008927">
    <property type="entry name" value="6-PGluconate_DH-like_C_sf"/>
</dbReference>
<gene>
    <name evidence="4" type="ORF">BJ878DRAFT_492192</name>
</gene>
<dbReference type="AlphaFoldDB" id="A0A9P7Z8R2"/>
<comment type="caution">
    <text evidence="4">The sequence shown here is derived from an EMBL/GenBank/DDBJ whole genome shotgun (WGS) entry which is preliminary data.</text>
</comment>
<dbReference type="Gene3D" id="3.40.50.720">
    <property type="entry name" value="NAD(P)-binding Rossmann-like Domain"/>
    <property type="match status" value="1"/>
</dbReference>
<dbReference type="InterPro" id="IPR015814">
    <property type="entry name" value="Pgluconate_DH_NAD-bd_C"/>
</dbReference>
<dbReference type="InterPro" id="IPR036291">
    <property type="entry name" value="NAD(P)-bd_dom_sf"/>
</dbReference>
<proteinExistence type="inferred from homology"/>
<dbReference type="PANTHER" id="PTHR43580">
    <property type="entry name" value="OXIDOREDUCTASE GLYR1-RELATED"/>
    <property type="match status" value="1"/>
</dbReference>
<dbReference type="Pfam" id="PF03446">
    <property type="entry name" value="NAD_binding_2"/>
    <property type="match status" value="1"/>
</dbReference>
<dbReference type="GO" id="GO:0140673">
    <property type="term" value="P:transcription elongation-coupled chromatin remodeling"/>
    <property type="evidence" value="ECO:0007669"/>
    <property type="project" value="TreeGrafter"/>
</dbReference>
<sequence length="319" mass="34110">MACLAIVGILSIGDMGVGIANLLIAHNYKVVTNIEGRSEDTYDRAKKNNVEALPSDGALVEACDYIISIVPPRDAVEIAKRITTAYKYLSSPKPLYFLDLNAISPLRAREIASYIEATAPGIKHIDGGIIGGPPSLKQDAEAWSVPNIPVSGPHELKEAPVSGAHLAETLNINHISPEIGPASGLKCCFASLTKGYYALCIESFTTASNLGVFLLLEQLVEMRLPGMYKASRGITAVPPKAYRWVREMEEIALAHAADGGFEGGQDGTGVFGEIAKVYKSVSEDTVLGEEKTERRERGLTVEDVAAAVSEGLVKKRNTA</sequence>
<dbReference type="GO" id="GO:0003677">
    <property type="term" value="F:DNA binding"/>
    <property type="evidence" value="ECO:0007669"/>
    <property type="project" value="TreeGrafter"/>
</dbReference>
<dbReference type="Proteomes" id="UP000887226">
    <property type="component" value="Unassembled WGS sequence"/>
</dbReference>
<dbReference type="InterPro" id="IPR051265">
    <property type="entry name" value="HIBADH-related_NP60_sf"/>
</dbReference>
<dbReference type="EMBL" id="MU253770">
    <property type="protein sequence ID" value="KAG9247509.1"/>
    <property type="molecule type" value="Genomic_DNA"/>
</dbReference>
<dbReference type="Gene3D" id="1.10.1040.10">
    <property type="entry name" value="N-(1-d-carboxylethyl)-l-norvaline Dehydrogenase, domain 2"/>
    <property type="match status" value="1"/>
</dbReference>
<keyword evidence="5" id="KW-1185">Reference proteome</keyword>
<dbReference type="InterPro" id="IPR013328">
    <property type="entry name" value="6PGD_dom2"/>
</dbReference>
<protein>
    <recommendedName>
        <fullName evidence="6">6-phosphogluconate dehydrogenase C-terminal domain-like protein</fullName>
    </recommendedName>
</protein>
<organism evidence="4 5">
    <name type="scientific">Calycina marina</name>
    <dbReference type="NCBI Taxonomy" id="1763456"/>
    <lineage>
        <taxon>Eukaryota</taxon>
        <taxon>Fungi</taxon>
        <taxon>Dikarya</taxon>
        <taxon>Ascomycota</taxon>
        <taxon>Pezizomycotina</taxon>
        <taxon>Leotiomycetes</taxon>
        <taxon>Helotiales</taxon>
        <taxon>Pezizellaceae</taxon>
        <taxon>Calycina</taxon>
    </lineage>
</organism>
<evidence type="ECO:0000313" key="4">
    <source>
        <dbReference type="EMBL" id="KAG9247509.1"/>
    </source>
</evidence>
<dbReference type="SUPFAM" id="SSF48179">
    <property type="entry name" value="6-phosphogluconate dehydrogenase C-terminal domain-like"/>
    <property type="match status" value="1"/>
</dbReference>
<evidence type="ECO:0000256" key="1">
    <source>
        <dbReference type="ARBA" id="ARBA00007598"/>
    </source>
</evidence>
<evidence type="ECO:0000313" key="5">
    <source>
        <dbReference type="Proteomes" id="UP000887226"/>
    </source>
</evidence>
<evidence type="ECO:0008006" key="6">
    <source>
        <dbReference type="Google" id="ProtNLM"/>
    </source>
</evidence>
<dbReference type="OrthoDB" id="9988102at2759"/>
<accession>A0A9P7Z8R2</accession>
<dbReference type="InterPro" id="IPR006115">
    <property type="entry name" value="6PGDH_NADP-bd"/>
</dbReference>
<feature type="domain" description="Phosphogluconate dehydrogenase NAD-binding putative C-terminal" evidence="3">
    <location>
        <begin position="207"/>
        <end position="281"/>
    </location>
</feature>